<name>A0A0W8FH25_9ZZZZ</name>
<dbReference type="Gene3D" id="3.60.90.10">
    <property type="entry name" value="S-adenosylmethionine decarboxylase"/>
    <property type="match status" value="1"/>
</dbReference>
<evidence type="ECO:0000256" key="3">
    <source>
        <dbReference type="ARBA" id="ARBA00022813"/>
    </source>
</evidence>
<sequence>MAGTVKDQEILKAFKDRQAWGLYTGVDLRECNPASIRDPEKIRQFIIELCELIDMKRFGEPQIVHFGPNERVAGYSMTQLIETSLVSGHFANATNAAYLDIFSCKEYEPEAAAMFCRDFFEAKAVTYNVILRV</sequence>
<dbReference type="SUPFAM" id="SSF56276">
    <property type="entry name" value="S-adenosylmethionine decarboxylase"/>
    <property type="match status" value="1"/>
</dbReference>
<proteinExistence type="predicted"/>
<accession>A0A0W8FH25</accession>
<keyword evidence="2" id="KW-0210">Decarboxylase</keyword>
<organism evidence="9">
    <name type="scientific">hydrocarbon metagenome</name>
    <dbReference type="NCBI Taxonomy" id="938273"/>
    <lineage>
        <taxon>unclassified sequences</taxon>
        <taxon>metagenomes</taxon>
        <taxon>ecological metagenomes</taxon>
    </lineage>
</organism>
<gene>
    <name evidence="9" type="ORF">ASZ90_010674</name>
</gene>
<evidence type="ECO:0000256" key="5">
    <source>
        <dbReference type="ARBA" id="ARBA00023145"/>
    </source>
</evidence>
<evidence type="ECO:0000256" key="2">
    <source>
        <dbReference type="ARBA" id="ARBA00022793"/>
    </source>
</evidence>
<dbReference type="Pfam" id="PF02675">
    <property type="entry name" value="AdoMet_dc"/>
    <property type="match status" value="1"/>
</dbReference>
<dbReference type="EMBL" id="LNQE01001273">
    <property type="protein sequence ID" value="KUG19603.1"/>
    <property type="molecule type" value="Genomic_DNA"/>
</dbReference>
<dbReference type="AlphaFoldDB" id="A0A0W8FH25"/>
<comment type="caution">
    <text evidence="9">The sequence shown here is derived from an EMBL/GenBank/DDBJ whole genome shotgun (WGS) entry which is preliminary data.</text>
</comment>
<evidence type="ECO:0000256" key="1">
    <source>
        <dbReference type="ARBA" id="ARBA00001928"/>
    </source>
</evidence>
<keyword evidence="4" id="KW-0620">Polyamine biosynthesis</keyword>
<protein>
    <submittedName>
        <fullName evidence="9">S-adenosylmethionine decarboxylase like protein</fullName>
    </submittedName>
</protein>
<keyword evidence="8" id="KW-0670">Pyruvate</keyword>
<evidence type="ECO:0000256" key="6">
    <source>
        <dbReference type="ARBA" id="ARBA00023239"/>
    </source>
</evidence>
<reference evidence="9" key="1">
    <citation type="journal article" date="2015" name="Proc. Natl. Acad. Sci. U.S.A.">
        <title>Networks of energetic and metabolic interactions define dynamics in microbial communities.</title>
        <authorList>
            <person name="Embree M."/>
            <person name="Liu J.K."/>
            <person name="Al-Bassam M.M."/>
            <person name="Zengler K."/>
        </authorList>
    </citation>
    <scope>NUCLEOTIDE SEQUENCE</scope>
</reference>
<keyword evidence="5" id="KW-0865">Zymogen</keyword>
<evidence type="ECO:0000256" key="4">
    <source>
        <dbReference type="ARBA" id="ARBA00023115"/>
    </source>
</evidence>
<evidence type="ECO:0000313" key="9">
    <source>
        <dbReference type="EMBL" id="KUG19603.1"/>
    </source>
</evidence>
<dbReference type="GO" id="GO:0008295">
    <property type="term" value="P:spermidine biosynthetic process"/>
    <property type="evidence" value="ECO:0007669"/>
    <property type="project" value="InterPro"/>
</dbReference>
<dbReference type="GO" id="GO:0004014">
    <property type="term" value="F:adenosylmethionine decarboxylase activity"/>
    <property type="evidence" value="ECO:0007669"/>
    <property type="project" value="InterPro"/>
</dbReference>
<comment type="cofactor">
    <cofactor evidence="1">
        <name>pyruvate</name>
        <dbReference type="ChEBI" id="CHEBI:15361"/>
    </cofactor>
</comment>
<keyword evidence="6" id="KW-0456">Lyase</keyword>
<dbReference type="InterPro" id="IPR016067">
    <property type="entry name" value="S-AdoMet_deCO2ase_core"/>
</dbReference>
<dbReference type="InterPro" id="IPR003826">
    <property type="entry name" value="AdoMetDC_fam_prok"/>
</dbReference>
<evidence type="ECO:0000256" key="7">
    <source>
        <dbReference type="ARBA" id="ARBA00023270"/>
    </source>
</evidence>
<evidence type="ECO:0000256" key="8">
    <source>
        <dbReference type="ARBA" id="ARBA00023317"/>
    </source>
</evidence>
<keyword evidence="7" id="KW-0704">Schiff base</keyword>
<keyword evidence="3" id="KW-0068">Autocatalytic cleavage</keyword>